<keyword evidence="3" id="KW-1185">Reference proteome</keyword>
<organism evidence="2 3">
    <name type="scientific">Halococcus hamelinensis 100A6</name>
    <dbReference type="NCBI Taxonomy" id="1132509"/>
    <lineage>
        <taxon>Archaea</taxon>
        <taxon>Methanobacteriati</taxon>
        <taxon>Methanobacteriota</taxon>
        <taxon>Stenosarchaea group</taxon>
        <taxon>Halobacteria</taxon>
        <taxon>Halobacteriales</taxon>
        <taxon>Halococcaceae</taxon>
        <taxon>Halococcus</taxon>
    </lineage>
</organism>
<dbReference type="RefSeq" id="WP_007694258.1">
    <property type="nucleotide sequence ID" value="NZ_AJRK01000400.1"/>
</dbReference>
<evidence type="ECO:0000313" key="2">
    <source>
        <dbReference type="EMBL" id="EMA37742.1"/>
    </source>
</evidence>
<comment type="caution">
    <text evidence="2">The sequence shown here is derived from an EMBL/GenBank/DDBJ whole genome shotgun (WGS) entry which is preliminary data.</text>
</comment>
<keyword evidence="1" id="KW-1133">Transmembrane helix</keyword>
<protein>
    <submittedName>
        <fullName evidence="2">Uncharacterized protein</fullName>
    </submittedName>
</protein>
<accession>M0LVY0</accession>
<name>M0LVY0_9EURY</name>
<keyword evidence="1" id="KW-0472">Membrane</keyword>
<dbReference type="PATRIC" id="fig|1132509.6.peg.2806"/>
<proteinExistence type="predicted"/>
<evidence type="ECO:0000313" key="3">
    <source>
        <dbReference type="Proteomes" id="UP000011566"/>
    </source>
</evidence>
<feature type="transmembrane region" description="Helical" evidence="1">
    <location>
        <begin position="18"/>
        <end position="36"/>
    </location>
</feature>
<gene>
    <name evidence="2" type="ORF">C447_12240</name>
</gene>
<dbReference type="Proteomes" id="UP000011566">
    <property type="component" value="Unassembled WGS sequence"/>
</dbReference>
<dbReference type="EMBL" id="AOMB01000033">
    <property type="protein sequence ID" value="EMA37742.1"/>
    <property type="molecule type" value="Genomic_DNA"/>
</dbReference>
<dbReference type="AlphaFoldDB" id="M0LVY0"/>
<feature type="transmembrane region" description="Helical" evidence="1">
    <location>
        <begin position="42"/>
        <end position="61"/>
    </location>
</feature>
<reference evidence="2 3" key="1">
    <citation type="journal article" date="2014" name="PLoS Genet.">
        <title>Phylogenetically driven sequencing of extremely halophilic archaea reveals strategies for static and dynamic osmo-response.</title>
        <authorList>
            <person name="Becker E.A."/>
            <person name="Seitzer P.M."/>
            <person name="Tritt A."/>
            <person name="Larsen D."/>
            <person name="Krusor M."/>
            <person name="Yao A.I."/>
            <person name="Wu D."/>
            <person name="Madern D."/>
            <person name="Eisen J.A."/>
            <person name="Darling A.E."/>
            <person name="Facciotti M.T."/>
        </authorList>
    </citation>
    <scope>NUCLEOTIDE SEQUENCE [LARGE SCALE GENOMIC DNA]</scope>
    <source>
        <strain evidence="2 3">100A6</strain>
    </source>
</reference>
<sequence length="63" mass="6224">MNPEPVEHRGLTLPEKGGIGAAGLVAVLPVFALAGLGSVSSLSIAVLLTLAVLTAMGYLAAQP</sequence>
<keyword evidence="1" id="KW-0812">Transmembrane</keyword>
<evidence type="ECO:0000256" key="1">
    <source>
        <dbReference type="SAM" id="Phobius"/>
    </source>
</evidence>